<dbReference type="Gene3D" id="3.20.20.220">
    <property type="match status" value="1"/>
</dbReference>
<proteinExistence type="predicted"/>
<dbReference type="InterPro" id="IPR029041">
    <property type="entry name" value="FAD-linked_oxidoreductase-like"/>
</dbReference>
<sequence length="301" mass="32960">MTRSDRQTRRMRADRAILFKLATDERLERLVKRVPGGEEAAYRAASRYVAGRTRAEALDRTTRLLAQGHGVSVDLFGELSTSTTDARRVADDYLELAKLLPEPPADVWLSVDLSHFALDVDPAGAADLLAEIAAALPPGRRIQVGAEDAARTDRVLACVQDVAARGLADRLGATLQANLVRSPSDADTLIAAGVHLRLVKGAYVEPRGAHPYGEPTDIAYLRLAAKLAGQSTPWSLATHDARLREAVLLATDQVSVEQLLGVRPEALDDLRTRQVPTRVYVPYGPDWFRYWLRRVAESRGA</sequence>
<dbReference type="Pfam" id="PF01619">
    <property type="entry name" value="Pro_dh"/>
    <property type="match status" value="1"/>
</dbReference>
<keyword evidence="4" id="KW-1185">Reference proteome</keyword>
<gene>
    <name evidence="3" type="ORF">GCM10009741_47110</name>
</gene>
<evidence type="ECO:0000256" key="1">
    <source>
        <dbReference type="ARBA" id="ARBA00023002"/>
    </source>
</evidence>
<feature type="domain" description="Proline dehydrogenase" evidence="2">
    <location>
        <begin position="58"/>
        <end position="298"/>
    </location>
</feature>
<dbReference type="EMBL" id="BAAANC010000002">
    <property type="protein sequence ID" value="GAA1538962.1"/>
    <property type="molecule type" value="Genomic_DNA"/>
</dbReference>
<name>A0ABP4M773_9ACTN</name>
<comment type="caution">
    <text evidence="3">The sequence shown here is derived from an EMBL/GenBank/DDBJ whole genome shotgun (WGS) entry which is preliminary data.</text>
</comment>
<evidence type="ECO:0000259" key="2">
    <source>
        <dbReference type="Pfam" id="PF01619"/>
    </source>
</evidence>
<protein>
    <submittedName>
        <fullName evidence="3">Proline dehydrogenase family protein</fullName>
    </submittedName>
</protein>
<keyword evidence="1" id="KW-0560">Oxidoreductase</keyword>
<reference evidence="4" key="1">
    <citation type="journal article" date="2019" name="Int. J. Syst. Evol. Microbiol.">
        <title>The Global Catalogue of Microorganisms (GCM) 10K type strain sequencing project: providing services to taxonomists for standard genome sequencing and annotation.</title>
        <authorList>
            <consortium name="The Broad Institute Genomics Platform"/>
            <consortium name="The Broad Institute Genome Sequencing Center for Infectious Disease"/>
            <person name="Wu L."/>
            <person name="Ma J."/>
        </authorList>
    </citation>
    <scope>NUCLEOTIDE SEQUENCE [LARGE SCALE GENOMIC DNA]</scope>
    <source>
        <strain evidence="4">JCM 14303</strain>
    </source>
</reference>
<accession>A0ABP4M773</accession>
<organism evidence="3 4">
    <name type="scientific">Kribbella lupini</name>
    <dbReference type="NCBI Taxonomy" id="291602"/>
    <lineage>
        <taxon>Bacteria</taxon>
        <taxon>Bacillati</taxon>
        <taxon>Actinomycetota</taxon>
        <taxon>Actinomycetes</taxon>
        <taxon>Propionibacteriales</taxon>
        <taxon>Kribbellaceae</taxon>
        <taxon>Kribbella</taxon>
    </lineage>
</organism>
<evidence type="ECO:0000313" key="3">
    <source>
        <dbReference type="EMBL" id="GAA1538962.1"/>
    </source>
</evidence>
<dbReference type="Proteomes" id="UP001500363">
    <property type="component" value="Unassembled WGS sequence"/>
</dbReference>
<dbReference type="SUPFAM" id="SSF51730">
    <property type="entry name" value="FAD-linked oxidoreductase"/>
    <property type="match status" value="1"/>
</dbReference>
<evidence type="ECO:0000313" key="4">
    <source>
        <dbReference type="Proteomes" id="UP001500363"/>
    </source>
</evidence>
<dbReference type="InterPro" id="IPR002872">
    <property type="entry name" value="Proline_DH_dom"/>
</dbReference>